<keyword evidence="5 16" id="KW-0679">Respiratory chain</keyword>
<dbReference type="PIRSF" id="PIRSF038885">
    <property type="entry name" value="COB"/>
    <property type="match status" value="1"/>
</dbReference>
<comment type="similarity">
    <text evidence="16">Belongs to the cytochrome b family.</text>
</comment>
<evidence type="ECO:0000256" key="15">
    <source>
        <dbReference type="PIRSR" id="PIRSR038885-2"/>
    </source>
</evidence>
<gene>
    <name evidence="19" type="primary">cob</name>
</gene>
<name>A0A7S7ABM0_9PEZI</name>
<geneLocation type="mitochondrion" evidence="19"/>
<dbReference type="Pfam" id="PF00033">
    <property type="entry name" value="Cytochrome_B"/>
    <property type="match status" value="1"/>
</dbReference>
<evidence type="ECO:0000256" key="2">
    <source>
        <dbReference type="ARBA" id="ARBA00013531"/>
    </source>
</evidence>
<dbReference type="PROSITE" id="PS51002">
    <property type="entry name" value="CYTB_NTER"/>
    <property type="match status" value="1"/>
</dbReference>
<keyword evidence="12 16" id="KW-0496">Mitochondrion</keyword>
<evidence type="ECO:0000256" key="12">
    <source>
        <dbReference type="ARBA" id="ARBA00023128"/>
    </source>
</evidence>
<keyword evidence="6 16" id="KW-0812">Transmembrane</keyword>
<dbReference type="EMBL" id="MT028548">
    <property type="protein sequence ID" value="QOW39559.1"/>
    <property type="molecule type" value="Genomic_DNA"/>
</dbReference>
<keyword evidence="7 15" id="KW-0479">Metal-binding</keyword>
<feature type="binding site" description="axial binding residue" evidence="15">
    <location>
        <position position="182"/>
    </location>
    <ligand>
        <name>heme b</name>
        <dbReference type="ChEBI" id="CHEBI:60344"/>
        <label>b562</label>
    </ligand>
    <ligandPart>
        <name>Fe</name>
        <dbReference type="ChEBI" id="CHEBI:18248"/>
    </ligandPart>
</feature>
<feature type="transmembrane region" description="Helical" evidence="16">
    <location>
        <begin position="28"/>
        <end position="54"/>
    </location>
</feature>
<comment type="function">
    <text evidence="16">Component of the ubiquinol-cytochrome c reductase complex (complex III or cytochrome b-c1 complex) that is part of the mitochondrial respiratory chain. The b-c1 complex mediates electron transfer from ubiquinol to cytochrome c. Contributes to the generation of a proton gradient across the mitochondrial membrane that is then used for ATP synthesis.</text>
</comment>
<keyword evidence="10 16" id="KW-1133">Transmembrane helix</keyword>
<dbReference type="GeneID" id="63379127"/>
<keyword evidence="11 15" id="KW-0408">Iron</keyword>
<feature type="domain" description="Cytochrome b/b6 N-terminal region profile" evidence="17">
    <location>
        <begin position="1"/>
        <end position="209"/>
    </location>
</feature>
<feature type="transmembrane region" description="Helical" evidence="16">
    <location>
        <begin position="230"/>
        <end position="251"/>
    </location>
</feature>
<dbReference type="SUPFAM" id="SSF81648">
    <property type="entry name" value="a domain/subunit of cytochrome bc1 complex (Ubiquinol-cytochrome c reductase)"/>
    <property type="match status" value="1"/>
</dbReference>
<accession>A0A7S7ABM0</accession>
<feature type="binding site" evidence="14">
    <location>
        <position position="201"/>
    </location>
    <ligand>
        <name>a ubiquinone</name>
        <dbReference type="ChEBI" id="CHEBI:16389"/>
    </ligand>
</feature>
<dbReference type="GO" id="GO:0008121">
    <property type="term" value="F:quinol-cytochrome-c reductase activity"/>
    <property type="evidence" value="ECO:0007669"/>
    <property type="project" value="InterPro"/>
</dbReference>
<dbReference type="GO" id="GO:0006122">
    <property type="term" value="P:mitochondrial electron transport, ubiquinol to cytochrome c"/>
    <property type="evidence" value="ECO:0007669"/>
    <property type="project" value="TreeGrafter"/>
</dbReference>
<keyword evidence="8" id="KW-0999">Mitochondrion inner membrane</keyword>
<sequence length="405" mass="45890">MRILKSHPLLRMVNSYIIDSPQPSNISYWWNFGSLLGLCLVIQIISGVTLAMHYNPSVNEAFSSVEHSMRDVNNGWLIRYLHSNTASGFFFLVYFGLGRGLYYGSYQNPRTLVWGIGTVIFILMMATNKWPNWALVNYIDIETFSLLNLLPAIPWIGQDLVEFIIGGFTVSNATINRFFSLHYILPFVIAALVLMHLIALHERAGSGNPLGVSGNSDRLAFAPYFLFKDLVTIFIFMLVLSIFVFFLPNYLGDSENYNPGNPMSTPISIVPEWYLLAFYAILRSIPSKGIGVLFMFSAILVLLLLPYLDLSNTRGMQFKPLMKITFWVFVANFLLLMKIGGLHPEEPFVLLGQICTFIYFAWFLLVIPMVSFIQQLLYSDKFKTGLGVSGLSEIQPKSKLRSKQS</sequence>
<evidence type="ECO:0000256" key="8">
    <source>
        <dbReference type="ARBA" id="ARBA00022792"/>
    </source>
</evidence>
<dbReference type="CDD" id="cd00284">
    <property type="entry name" value="Cytochrome_b_N"/>
    <property type="match status" value="1"/>
</dbReference>
<feature type="binding site" description="axial binding residue" evidence="15">
    <location>
        <position position="82"/>
    </location>
    <ligand>
        <name>heme b</name>
        <dbReference type="ChEBI" id="CHEBI:60344"/>
        <label>b562</label>
    </ligand>
    <ligandPart>
        <name>Fe</name>
        <dbReference type="ChEBI" id="CHEBI:18248"/>
    </ligandPart>
</feature>
<dbReference type="InterPro" id="IPR027387">
    <property type="entry name" value="Cytb/b6-like_sf"/>
</dbReference>
<keyword evidence="3 16" id="KW-0813">Transport</keyword>
<feature type="binding site" description="axial binding residue" evidence="15">
    <location>
        <position position="196"/>
    </location>
    <ligand>
        <name>heme b</name>
        <dbReference type="ChEBI" id="CHEBI:60344"/>
        <label>b566</label>
    </ligand>
    <ligandPart>
        <name>Fe</name>
        <dbReference type="ChEBI" id="CHEBI:18248"/>
    </ligandPart>
</feature>
<feature type="transmembrane region" description="Helical" evidence="16">
    <location>
        <begin position="320"/>
        <end position="336"/>
    </location>
</feature>
<dbReference type="SUPFAM" id="SSF81342">
    <property type="entry name" value="Transmembrane di-heme cytochromes"/>
    <property type="match status" value="1"/>
</dbReference>
<reference evidence="19" key="1">
    <citation type="journal article" name="Front. Microbiol.">
        <title>The 287,403 bp Mitochondrial Genome of Ectomycorrhizal Fungus Tuber calosporum Reveals Intron Expansion, tRNA Loss, and Gene Rearrangement.</title>
        <authorList>
            <person name="Li X."/>
            <person name="Li L."/>
            <person name="Bao Z."/>
            <person name="Tu W."/>
            <person name="He X."/>
            <person name="Zhang B."/>
            <person name="Ye L."/>
            <person name="Wang X."/>
            <person name="Li Q."/>
        </authorList>
    </citation>
    <scope>NUCLEOTIDE SEQUENCE</scope>
</reference>
<dbReference type="InterPro" id="IPR048260">
    <property type="entry name" value="Cytochrome_b_C_euk/bac"/>
</dbReference>
<keyword evidence="9 16" id="KW-0249">Electron transport</keyword>
<evidence type="ECO:0000256" key="5">
    <source>
        <dbReference type="ARBA" id="ARBA00022660"/>
    </source>
</evidence>
<comment type="cofactor">
    <cofactor evidence="16">
        <name>heme b</name>
        <dbReference type="ChEBI" id="CHEBI:60344"/>
    </cofactor>
    <text evidence="16">Binds 2 heme groups non-covalently.</text>
</comment>
<dbReference type="InterPro" id="IPR048259">
    <property type="entry name" value="Cytochrome_b_N_euk/bac"/>
</dbReference>
<protein>
    <recommendedName>
        <fullName evidence="2 16">Cytochrome b</fullName>
    </recommendedName>
</protein>
<evidence type="ECO:0000256" key="13">
    <source>
        <dbReference type="ARBA" id="ARBA00023136"/>
    </source>
</evidence>
<feature type="transmembrane region" description="Helical" evidence="16">
    <location>
        <begin position="181"/>
        <end position="200"/>
    </location>
</feature>
<comment type="cofactor">
    <cofactor evidence="15">
        <name>heme</name>
        <dbReference type="ChEBI" id="CHEBI:30413"/>
    </cofactor>
    <text evidence="15">Binds 2 heme groups non-covalently.</text>
</comment>
<dbReference type="Gene3D" id="1.20.810.10">
    <property type="entry name" value="Cytochrome Bc1 Complex, Chain C"/>
    <property type="match status" value="1"/>
</dbReference>
<dbReference type="PANTHER" id="PTHR19271">
    <property type="entry name" value="CYTOCHROME B"/>
    <property type="match status" value="1"/>
</dbReference>
<dbReference type="GO" id="GO:0005743">
    <property type="term" value="C:mitochondrial inner membrane"/>
    <property type="evidence" value="ECO:0007669"/>
    <property type="project" value="UniProtKB-SubCell"/>
</dbReference>
<feature type="transmembrane region" description="Helical" evidence="16">
    <location>
        <begin position="348"/>
        <end position="373"/>
    </location>
</feature>
<evidence type="ECO:0000256" key="11">
    <source>
        <dbReference type="ARBA" id="ARBA00023004"/>
    </source>
</evidence>
<proteinExistence type="inferred from homology"/>
<dbReference type="InterPro" id="IPR005797">
    <property type="entry name" value="Cyt_b/b6_N"/>
</dbReference>
<dbReference type="InterPro" id="IPR030689">
    <property type="entry name" value="Cytochrome_b"/>
</dbReference>
<evidence type="ECO:0000256" key="10">
    <source>
        <dbReference type="ARBA" id="ARBA00022989"/>
    </source>
</evidence>
<dbReference type="InterPro" id="IPR016174">
    <property type="entry name" value="Di-haem_cyt_TM"/>
</dbReference>
<dbReference type="CDD" id="cd00290">
    <property type="entry name" value="cytochrome_b_C"/>
    <property type="match status" value="1"/>
</dbReference>
<evidence type="ECO:0000259" key="17">
    <source>
        <dbReference type="PROSITE" id="PS51002"/>
    </source>
</evidence>
<keyword evidence="4 15" id="KW-0349">Heme</keyword>
<dbReference type="InterPro" id="IPR005798">
    <property type="entry name" value="Cyt_b/b6_C"/>
</dbReference>
<evidence type="ECO:0000313" key="19">
    <source>
        <dbReference type="EMBL" id="QOW39559.1"/>
    </source>
</evidence>
<organism evidence="19">
    <name type="scientific">Tuber calosporum</name>
    <dbReference type="NCBI Taxonomy" id="1894963"/>
    <lineage>
        <taxon>Eukaryota</taxon>
        <taxon>Fungi</taxon>
        <taxon>Dikarya</taxon>
        <taxon>Ascomycota</taxon>
        <taxon>Pezizomycotina</taxon>
        <taxon>Pezizomycetes</taxon>
        <taxon>Pezizales</taxon>
        <taxon>Tuberaceae</taxon>
        <taxon>Tuber</taxon>
    </lineage>
</organism>
<feature type="transmembrane region" description="Helical" evidence="16">
    <location>
        <begin position="109"/>
        <end position="127"/>
    </location>
</feature>
<feature type="transmembrane region" description="Helical" evidence="16">
    <location>
        <begin position="263"/>
        <end position="282"/>
    </location>
</feature>
<dbReference type="GO" id="GO:0016491">
    <property type="term" value="F:oxidoreductase activity"/>
    <property type="evidence" value="ECO:0007669"/>
    <property type="project" value="UniProtKB-UniRule"/>
</dbReference>
<dbReference type="PROSITE" id="PS51003">
    <property type="entry name" value="CYTB_CTER"/>
    <property type="match status" value="1"/>
</dbReference>
<evidence type="ECO:0000256" key="4">
    <source>
        <dbReference type="ARBA" id="ARBA00022617"/>
    </source>
</evidence>
<evidence type="ECO:0000256" key="1">
    <source>
        <dbReference type="ARBA" id="ARBA00004448"/>
    </source>
</evidence>
<dbReference type="GO" id="GO:0045275">
    <property type="term" value="C:respiratory chain complex III"/>
    <property type="evidence" value="ECO:0007669"/>
    <property type="project" value="InterPro"/>
</dbReference>
<dbReference type="GO" id="GO:0046872">
    <property type="term" value="F:metal ion binding"/>
    <property type="evidence" value="ECO:0007669"/>
    <property type="project" value="UniProtKB-UniRule"/>
</dbReference>
<evidence type="ECO:0000259" key="18">
    <source>
        <dbReference type="PROSITE" id="PS51003"/>
    </source>
</evidence>
<evidence type="ECO:0000256" key="16">
    <source>
        <dbReference type="RuleBase" id="RU362117"/>
    </source>
</evidence>
<dbReference type="PANTHER" id="PTHR19271:SF16">
    <property type="entry name" value="CYTOCHROME B"/>
    <property type="match status" value="1"/>
</dbReference>
<feature type="transmembrane region" description="Helical" evidence="16">
    <location>
        <begin position="289"/>
        <end position="308"/>
    </location>
</feature>
<feature type="domain" description="Cytochrome b/b6 C-terminal region profile" evidence="18">
    <location>
        <begin position="211"/>
        <end position="381"/>
    </location>
</feature>
<dbReference type="RefSeq" id="YP_010033054.1">
    <property type="nucleotide sequence ID" value="NC_053885.1"/>
</dbReference>
<evidence type="ECO:0000256" key="14">
    <source>
        <dbReference type="PIRSR" id="PIRSR038885-1"/>
    </source>
</evidence>
<feature type="transmembrane region" description="Helical" evidence="16">
    <location>
        <begin position="77"/>
        <end position="97"/>
    </location>
</feature>
<dbReference type="InterPro" id="IPR036150">
    <property type="entry name" value="Cyt_b/b6_C_sf"/>
</dbReference>
<comment type="subcellular location">
    <subcellularLocation>
        <location evidence="1">Mitochondrion inner membrane</location>
        <topology evidence="1">Multi-pass membrane protein</topology>
    </subcellularLocation>
</comment>
<evidence type="ECO:0000256" key="9">
    <source>
        <dbReference type="ARBA" id="ARBA00022982"/>
    </source>
</evidence>
<keyword evidence="13 16" id="KW-0472">Membrane</keyword>
<evidence type="ECO:0000256" key="6">
    <source>
        <dbReference type="ARBA" id="ARBA00022692"/>
    </source>
</evidence>
<evidence type="ECO:0000256" key="7">
    <source>
        <dbReference type="ARBA" id="ARBA00022723"/>
    </source>
</evidence>
<dbReference type="Pfam" id="PF00032">
    <property type="entry name" value="Cytochrom_B_C"/>
    <property type="match status" value="1"/>
</dbReference>
<evidence type="ECO:0000256" key="3">
    <source>
        <dbReference type="ARBA" id="ARBA00022448"/>
    </source>
</evidence>
<dbReference type="AlphaFoldDB" id="A0A7S7ABM0"/>